<dbReference type="InterPro" id="IPR040919">
    <property type="entry name" value="Asparaginase_C"/>
</dbReference>
<dbReference type="InterPro" id="IPR041725">
    <property type="entry name" value="L-asparaginase_I"/>
</dbReference>
<dbReference type="InterPro" id="IPR037152">
    <property type="entry name" value="L-asparaginase_N_sf"/>
</dbReference>
<organism evidence="4 5">
    <name type="scientific">Chitiniphilus purpureus</name>
    <dbReference type="NCBI Taxonomy" id="2981137"/>
    <lineage>
        <taxon>Bacteria</taxon>
        <taxon>Pseudomonadati</taxon>
        <taxon>Pseudomonadota</taxon>
        <taxon>Betaproteobacteria</taxon>
        <taxon>Neisseriales</taxon>
        <taxon>Chitinibacteraceae</taxon>
        <taxon>Chitiniphilus</taxon>
    </lineage>
</organism>
<feature type="domain" description="L-asparaginase N-terminal" evidence="2">
    <location>
        <begin position="4"/>
        <end position="180"/>
    </location>
</feature>
<name>A0ABY6DIR4_9NEIS</name>
<dbReference type="CDD" id="cd08963">
    <property type="entry name" value="L-asparaginase_I"/>
    <property type="match status" value="1"/>
</dbReference>
<dbReference type="RefSeq" id="WP_263123517.1">
    <property type="nucleotide sequence ID" value="NZ_CP106753.1"/>
</dbReference>
<proteinExistence type="predicted"/>
<reference evidence="4" key="1">
    <citation type="submission" date="2022-10" db="EMBL/GenBank/DDBJ databases">
        <title>Chitiniphilus purpureus sp. nov., a novel chitin-degrading bacterium isolated from crawfish pond sediment.</title>
        <authorList>
            <person name="Li K."/>
        </authorList>
    </citation>
    <scope>NUCLEOTIDE SEQUENCE</scope>
    <source>
        <strain evidence="4">CD1</strain>
    </source>
</reference>
<dbReference type="Gene3D" id="3.40.50.1170">
    <property type="entry name" value="L-asparaginase, N-terminal domain"/>
    <property type="match status" value="1"/>
</dbReference>
<dbReference type="PIRSF" id="PIRSF001220">
    <property type="entry name" value="L-ASNase_gatD"/>
    <property type="match status" value="1"/>
</dbReference>
<dbReference type="Pfam" id="PF00710">
    <property type="entry name" value="Asparaginase"/>
    <property type="match status" value="1"/>
</dbReference>
<evidence type="ECO:0000313" key="5">
    <source>
        <dbReference type="Proteomes" id="UP001061302"/>
    </source>
</evidence>
<dbReference type="InterPro" id="IPR036152">
    <property type="entry name" value="Asp/glu_Ase-like_sf"/>
</dbReference>
<evidence type="ECO:0000259" key="2">
    <source>
        <dbReference type="Pfam" id="PF00710"/>
    </source>
</evidence>
<dbReference type="SFLD" id="SFLDS00057">
    <property type="entry name" value="Glutaminase/Asparaginase"/>
    <property type="match status" value="1"/>
</dbReference>
<accession>A0ABY6DIR4</accession>
<dbReference type="Proteomes" id="UP001061302">
    <property type="component" value="Chromosome"/>
</dbReference>
<dbReference type="Pfam" id="PF17763">
    <property type="entry name" value="Asparaginase_C"/>
    <property type="match status" value="1"/>
</dbReference>
<dbReference type="SMART" id="SM00870">
    <property type="entry name" value="Asparaginase"/>
    <property type="match status" value="1"/>
</dbReference>
<evidence type="ECO:0000313" key="4">
    <source>
        <dbReference type="EMBL" id="UXY14217.1"/>
    </source>
</evidence>
<dbReference type="InterPro" id="IPR027473">
    <property type="entry name" value="L-asparaginase_C"/>
</dbReference>
<dbReference type="PROSITE" id="PS51732">
    <property type="entry name" value="ASN_GLN_ASE_3"/>
    <property type="match status" value="1"/>
</dbReference>
<dbReference type="PIRSF" id="PIRSF500176">
    <property type="entry name" value="L_ASNase"/>
    <property type="match status" value="1"/>
</dbReference>
<dbReference type="InterPro" id="IPR006034">
    <property type="entry name" value="Asparaginase/glutaminase-like"/>
</dbReference>
<dbReference type="InterPro" id="IPR027474">
    <property type="entry name" value="L-asparaginase_N"/>
</dbReference>
<dbReference type="EMBL" id="CP106753">
    <property type="protein sequence ID" value="UXY14217.1"/>
    <property type="molecule type" value="Genomic_DNA"/>
</dbReference>
<evidence type="ECO:0000256" key="1">
    <source>
        <dbReference type="PROSITE-ProRule" id="PRU10100"/>
    </source>
</evidence>
<dbReference type="PANTHER" id="PTHR11707:SF28">
    <property type="entry name" value="60 KDA LYSOPHOSPHOLIPASE"/>
    <property type="match status" value="1"/>
</dbReference>
<dbReference type="SUPFAM" id="SSF53774">
    <property type="entry name" value="Glutaminase/Asparaginase"/>
    <property type="match status" value="1"/>
</dbReference>
<dbReference type="PANTHER" id="PTHR11707">
    <property type="entry name" value="L-ASPARAGINASE"/>
    <property type="match status" value="1"/>
</dbReference>
<evidence type="ECO:0000259" key="3">
    <source>
        <dbReference type="Pfam" id="PF17763"/>
    </source>
</evidence>
<feature type="active site" evidence="1">
    <location>
        <position position="81"/>
    </location>
</feature>
<keyword evidence="5" id="KW-1185">Reference proteome</keyword>
<sequence>MRNLIIYVGGTIGMRAAAGGLAPASGWLTQQLMARHPECDVLEYVPLLDSSSMTPVHWVRLAEDIRLRASTYRGVVVLHGTDTLAWTAAALAYQLCDSTIPVVLTGAMQPWDAAGSDAPGNVATALALVNEPAFREVGVVFAGRLWRATRVRKLDSQGQEAFATPAVAPLGRFDGERWILAHHRLLPPAVPPRALILAPDKRVVLCRLAPGFSAHWLGRQLMRGGCDALVLETYGSGNVPDHPDLLAALSELAQEVPVVNCTQCLRGGVTMGQYASSGPLVAAGVWNGAEMTSEAALVKLHGVLGEGGALARMRDRFESVLADDR</sequence>
<dbReference type="InterPro" id="IPR027475">
    <property type="entry name" value="Asparaginase/glutaminase_AS2"/>
</dbReference>
<feature type="domain" description="Asparaginase/glutaminase C-terminal" evidence="3">
    <location>
        <begin position="202"/>
        <end position="317"/>
    </location>
</feature>
<dbReference type="Gene3D" id="3.40.50.40">
    <property type="match status" value="1"/>
</dbReference>
<dbReference type="PROSITE" id="PS00917">
    <property type="entry name" value="ASN_GLN_ASE_2"/>
    <property type="match status" value="1"/>
</dbReference>
<dbReference type="PRINTS" id="PR00139">
    <property type="entry name" value="ASNGLNASE"/>
</dbReference>
<gene>
    <name evidence="4" type="ORF">N8I74_12920</name>
</gene>
<protein>
    <submittedName>
        <fullName evidence="4">Asparaginase</fullName>
    </submittedName>
</protein>